<evidence type="ECO:0000313" key="13">
    <source>
        <dbReference type="Proteomes" id="UP001152622"/>
    </source>
</evidence>
<dbReference type="GO" id="GO:0016567">
    <property type="term" value="P:protein ubiquitination"/>
    <property type="evidence" value="ECO:0007669"/>
    <property type="project" value="InterPro"/>
</dbReference>
<comment type="caution">
    <text evidence="12">The sequence shown here is derived from an EMBL/GenBank/DDBJ whole genome shotgun (WGS) entry which is preliminary data.</text>
</comment>
<evidence type="ECO:0000256" key="6">
    <source>
        <dbReference type="ARBA" id="ARBA00022771"/>
    </source>
</evidence>
<dbReference type="SUPFAM" id="SSF57850">
    <property type="entry name" value="RING/U-box"/>
    <property type="match status" value="2"/>
</dbReference>
<accession>A0A9Q1G7R4</accession>
<dbReference type="Proteomes" id="UP001152622">
    <property type="component" value="Chromosome 2"/>
</dbReference>
<evidence type="ECO:0000256" key="5">
    <source>
        <dbReference type="ARBA" id="ARBA00022737"/>
    </source>
</evidence>
<evidence type="ECO:0000259" key="11">
    <source>
        <dbReference type="PROSITE" id="PS51873"/>
    </source>
</evidence>
<dbReference type="EC" id="2.3.2.31" evidence="2"/>
<comment type="catalytic activity">
    <reaction evidence="1">
        <text>[E2 ubiquitin-conjugating enzyme]-S-ubiquitinyl-L-cysteine + [acceptor protein]-L-lysine = [E2 ubiquitin-conjugating enzyme]-L-cysteine + [acceptor protein]-N(6)-ubiquitinyl-L-lysine.</text>
        <dbReference type="EC" id="2.3.2.31"/>
    </reaction>
</comment>
<keyword evidence="4" id="KW-0479">Metal-binding</keyword>
<name>A0A9Q1G7R4_SYNKA</name>
<keyword evidence="7" id="KW-0833">Ubl conjugation pathway</keyword>
<dbReference type="InterPro" id="IPR002867">
    <property type="entry name" value="IBR_dom"/>
</dbReference>
<dbReference type="OrthoDB" id="1431934at2759"/>
<dbReference type="AlphaFoldDB" id="A0A9Q1G7R4"/>
<protein>
    <recommendedName>
        <fullName evidence="2">RBR-type E3 ubiquitin transferase</fullName>
        <ecNumber evidence="2">2.3.2.31</ecNumber>
    </recommendedName>
</protein>
<dbReference type="InterPro" id="IPR044066">
    <property type="entry name" value="TRIAD_supradom"/>
</dbReference>
<evidence type="ECO:0000256" key="1">
    <source>
        <dbReference type="ARBA" id="ARBA00001798"/>
    </source>
</evidence>
<keyword evidence="13" id="KW-1185">Reference proteome</keyword>
<dbReference type="PROSITE" id="PS51873">
    <property type="entry name" value="TRIAD"/>
    <property type="match status" value="1"/>
</dbReference>
<dbReference type="CDD" id="cd16628">
    <property type="entry name" value="RING-HC_RBR_RNF14"/>
    <property type="match status" value="1"/>
</dbReference>
<keyword evidence="3" id="KW-0808">Transferase</keyword>
<reference evidence="12" key="1">
    <citation type="journal article" date="2023" name="Science">
        <title>Genome structures resolve the early diversification of teleost fishes.</title>
        <authorList>
            <person name="Parey E."/>
            <person name="Louis A."/>
            <person name="Montfort J."/>
            <person name="Bouchez O."/>
            <person name="Roques C."/>
            <person name="Iampietro C."/>
            <person name="Lluch J."/>
            <person name="Castinel A."/>
            <person name="Donnadieu C."/>
            <person name="Desvignes T."/>
            <person name="Floi Bucao C."/>
            <person name="Jouanno E."/>
            <person name="Wen M."/>
            <person name="Mejri S."/>
            <person name="Dirks R."/>
            <person name="Jansen H."/>
            <person name="Henkel C."/>
            <person name="Chen W.J."/>
            <person name="Zahm M."/>
            <person name="Cabau C."/>
            <person name="Klopp C."/>
            <person name="Thompson A.W."/>
            <person name="Robinson-Rechavi M."/>
            <person name="Braasch I."/>
            <person name="Lecointre G."/>
            <person name="Bobe J."/>
            <person name="Postlethwait J.H."/>
            <person name="Berthelot C."/>
            <person name="Roest Crollius H."/>
            <person name="Guiguen Y."/>
        </authorList>
    </citation>
    <scope>NUCLEOTIDE SEQUENCE</scope>
    <source>
        <strain evidence="12">WJC10195</strain>
    </source>
</reference>
<dbReference type="InterPro" id="IPR031127">
    <property type="entry name" value="E3_UB_ligase_RBR"/>
</dbReference>
<dbReference type="Pfam" id="PF22191">
    <property type="entry name" value="IBR_1"/>
    <property type="match status" value="1"/>
</dbReference>
<dbReference type="PROSITE" id="PS50089">
    <property type="entry name" value="ZF_RING_2"/>
    <property type="match status" value="1"/>
</dbReference>
<evidence type="ECO:0000256" key="3">
    <source>
        <dbReference type="ARBA" id="ARBA00022679"/>
    </source>
</evidence>
<sequence length="245" mass="27772">MSEDQEVQEDELLALASIYDLGEFQRDGSARGGEVRICPDLPRDFKVNVKAAANGSQKTSQPFDCGICFSQKLGSDCFRFRECEHVYCVVCTCEYFKLLIREGAVQGLKCPQSQCSSEATPTQVKQVVGEELFSRYDRLLLQSSLDNMADITYCPRYMCATAVLVEPDNSSAICSSWRERLPLTSQTRPTLQFLKKKKDGGCNRVQCTKCQHYFCWVCLSILHQNSSYRHFNDPASLCPQSNYRQ</sequence>
<gene>
    <name evidence="12" type="ORF">SKAU_G00073760</name>
</gene>
<dbReference type="GO" id="GO:0061630">
    <property type="term" value="F:ubiquitin protein ligase activity"/>
    <property type="evidence" value="ECO:0007669"/>
    <property type="project" value="UniProtKB-EC"/>
</dbReference>
<evidence type="ECO:0000313" key="12">
    <source>
        <dbReference type="EMBL" id="KAJ8376796.1"/>
    </source>
</evidence>
<feature type="domain" description="RING-type" evidence="11">
    <location>
        <begin position="61"/>
        <end position="245"/>
    </location>
</feature>
<dbReference type="InterPro" id="IPR031128">
    <property type="entry name" value="RNF14_RING-HC_Zfn"/>
</dbReference>
<evidence type="ECO:0000256" key="8">
    <source>
        <dbReference type="ARBA" id="ARBA00022833"/>
    </source>
</evidence>
<feature type="domain" description="RING-type" evidence="10">
    <location>
        <begin position="65"/>
        <end position="111"/>
    </location>
</feature>
<evidence type="ECO:0000256" key="2">
    <source>
        <dbReference type="ARBA" id="ARBA00012251"/>
    </source>
</evidence>
<evidence type="ECO:0000256" key="4">
    <source>
        <dbReference type="ARBA" id="ARBA00022723"/>
    </source>
</evidence>
<dbReference type="GO" id="GO:0008270">
    <property type="term" value="F:zinc ion binding"/>
    <property type="evidence" value="ECO:0007669"/>
    <property type="project" value="UniProtKB-KW"/>
</dbReference>
<evidence type="ECO:0000256" key="9">
    <source>
        <dbReference type="PROSITE-ProRule" id="PRU00175"/>
    </source>
</evidence>
<organism evidence="12 13">
    <name type="scientific">Synaphobranchus kaupii</name>
    <name type="common">Kaup's arrowtooth eel</name>
    <dbReference type="NCBI Taxonomy" id="118154"/>
    <lineage>
        <taxon>Eukaryota</taxon>
        <taxon>Metazoa</taxon>
        <taxon>Chordata</taxon>
        <taxon>Craniata</taxon>
        <taxon>Vertebrata</taxon>
        <taxon>Euteleostomi</taxon>
        <taxon>Actinopterygii</taxon>
        <taxon>Neopterygii</taxon>
        <taxon>Teleostei</taxon>
        <taxon>Anguilliformes</taxon>
        <taxon>Synaphobranchidae</taxon>
        <taxon>Synaphobranchus</taxon>
    </lineage>
</organism>
<dbReference type="Gene3D" id="3.30.40.10">
    <property type="entry name" value="Zinc/RING finger domain, C3HC4 (zinc finger)"/>
    <property type="match status" value="1"/>
</dbReference>
<dbReference type="SMART" id="SM00647">
    <property type="entry name" value="IBR"/>
    <property type="match status" value="1"/>
</dbReference>
<keyword evidence="5" id="KW-0677">Repeat</keyword>
<evidence type="ECO:0000256" key="7">
    <source>
        <dbReference type="ARBA" id="ARBA00022786"/>
    </source>
</evidence>
<dbReference type="EMBL" id="JAINUF010000002">
    <property type="protein sequence ID" value="KAJ8376796.1"/>
    <property type="molecule type" value="Genomic_DNA"/>
</dbReference>
<keyword evidence="6 9" id="KW-0863">Zinc-finger</keyword>
<dbReference type="InterPro" id="IPR001841">
    <property type="entry name" value="Znf_RING"/>
</dbReference>
<dbReference type="Gene3D" id="1.20.120.1750">
    <property type="match status" value="1"/>
</dbReference>
<dbReference type="FunFam" id="3.30.40.10:FF:000137">
    <property type="entry name" value="RanBP-type and C3HC4-type zinc finger-containing protein 1"/>
    <property type="match status" value="1"/>
</dbReference>
<evidence type="ECO:0000259" key="10">
    <source>
        <dbReference type="PROSITE" id="PS50089"/>
    </source>
</evidence>
<proteinExistence type="predicted"/>
<dbReference type="PANTHER" id="PTHR11685">
    <property type="entry name" value="RBR FAMILY RING FINGER AND IBR DOMAIN-CONTAINING"/>
    <property type="match status" value="1"/>
</dbReference>
<keyword evidence="8" id="KW-0862">Zinc</keyword>
<dbReference type="InterPro" id="IPR013083">
    <property type="entry name" value="Znf_RING/FYVE/PHD"/>
</dbReference>